<name>A0ABR7E543_9BACT</name>
<dbReference type="InterPro" id="IPR000119">
    <property type="entry name" value="Hist_DNA-bd"/>
</dbReference>
<dbReference type="PANTHER" id="PTHR33175:SF3">
    <property type="entry name" value="DNA-BINDING PROTEIN HU-BETA"/>
    <property type="match status" value="1"/>
</dbReference>
<evidence type="ECO:0000313" key="5">
    <source>
        <dbReference type="EMBL" id="MBC5644913.1"/>
    </source>
</evidence>
<evidence type="ECO:0000256" key="4">
    <source>
        <dbReference type="RuleBase" id="RU003939"/>
    </source>
</evidence>
<gene>
    <name evidence="5" type="ORF">H8S77_18705</name>
</gene>
<dbReference type="InterPro" id="IPR010992">
    <property type="entry name" value="IHF-like_DNA-bd_dom_sf"/>
</dbReference>
<dbReference type="Gene3D" id="4.10.520.10">
    <property type="entry name" value="IHF-like DNA-binding proteins"/>
    <property type="match status" value="1"/>
</dbReference>
<protein>
    <submittedName>
        <fullName evidence="5">HU family DNA-binding protein</fullName>
    </submittedName>
</protein>
<dbReference type="PRINTS" id="PR01727">
    <property type="entry name" value="DNABINDINGHU"/>
</dbReference>
<dbReference type="PANTHER" id="PTHR33175">
    <property type="entry name" value="DNA-BINDING PROTEIN HU"/>
    <property type="match status" value="1"/>
</dbReference>
<reference evidence="5 6" key="1">
    <citation type="submission" date="2020-08" db="EMBL/GenBank/DDBJ databases">
        <title>Genome public.</title>
        <authorList>
            <person name="Liu C."/>
            <person name="Sun Q."/>
        </authorList>
    </citation>
    <scope>NUCLEOTIDE SEQUENCE [LARGE SCALE GENOMIC DNA]</scope>
    <source>
        <strain evidence="5 6">BX2</strain>
    </source>
</reference>
<proteinExistence type="inferred from homology"/>
<keyword evidence="2" id="KW-0226">DNA condensation</keyword>
<accession>A0ABR7E543</accession>
<dbReference type="CDD" id="cd13832">
    <property type="entry name" value="IHF"/>
    <property type="match status" value="1"/>
</dbReference>
<keyword evidence="6" id="KW-1185">Reference proteome</keyword>
<comment type="caution">
    <text evidence="5">The sequence shown here is derived from an EMBL/GenBank/DDBJ whole genome shotgun (WGS) entry which is preliminary data.</text>
</comment>
<dbReference type="GO" id="GO:0003677">
    <property type="term" value="F:DNA binding"/>
    <property type="evidence" value="ECO:0007669"/>
    <property type="project" value="UniProtKB-KW"/>
</dbReference>
<dbReference type="EMBL" id="JACOOI010000024">
    <property type="protein sequence ID" value="MBC5644913.1"/>
    <property type="molecule type" value="Genomic_DNA"/>
</dbReference>
<dbReference type="Pfam" id="PF00216">
    <property type="entry name" value="Bac_DNA_binding"/>
    <property type="match status" value="1"/>
</dbReference>
<dbReference type="PROSITE" id="PS00045">
    <property type="entry name" value="HISTONE_LIKE"/>
    <property type="match status" value="1"/>
</dbReference>
<dbReference type="Proteomes" id="UP000644010">
    <property type="component" value="Unassembled WGS sequence"/>
</dbReference>
<comment type="similarity">
    <text evidence="1 4">Belongs to the bacterial histone-like protein family.</text>
</comment>
<evidence type="ECO:0000256" key="1">
    <source>
        <dbReference type="ARBA" id="ARBA00010529"/>
    </source>
</evidence>
<keyword evidence="3 5" id="KW-0238">DNA-binding</keyword>
<sequence length="91" mass="10374">MNKADLVNKLAIKMHITQTQSREFLNTFQDVLTEAIKQDNPVMLQGFGSFTPWIQKEREGRNPKTGISCVIPPRTSVKFKPGKFLLRDLNA</sequence>
<organism evidence="5 6">
    <name type="scientific">Parabacteroides segnis</name>
    <dbReference type="NCBI Taxonomy" id="2763058"/>
    <lineage>
        <taxon>Bacteria</taxon>
        <taxon>Pseudomonadati</taxon>
        <taxon>Bacteroidota</taxon>
        <taxon>Bacteroidia</taxon>
        <taxon>Bacteroidales</taxon>
        <taxon>Tannerellaceae</taxon>
        <taxon>Parabacteroides</taxon>
    </lineage>
</organism>
<evidence type="ECO:0000256" key="2">
    <source>
        <dbReference type="ARBA" id="ARBA00023067"/>
    </source>
</evidence>
<evidence type="ECO:0000313" key="6">
    <source>
        <dbReference type="Proteomes" id="UP000644010"/>
    </source>
</evidence>
<dbReference type="InterPro" id="IPR020816">
    <property type="entry name" value="Histone-like_DNA-bd_CS"/>
</dbReference>
<dbReference type="RefSeq" id="WP_186960686.1">
    <property type="nucleotide sequence ID" value="NZ_JACOOI010000024.1"/>
</dbReference>
<dbReference type="SMART" id="SM00411">
    <property type="entry name" value="BHL"/>
    <property type="match status" value="1"/>
</dbReference>
<evidence type="ECO:0000256" key="3">
    <source>
        <dbReference type="ARBA" id="ARBA00023125"/>
    </source>
</evidence>
<dbReference type="SUPFAM" id="SSF47729">
    <property type="entry name" value="IHF-like DNA-binding proteins"/>
    <property type="match status" value="1"/>
</dbReference>